<sequence length="53" mass="5827">MGQAVPMAQGPVAKALFFVLFFSQDKSTTLLPPTKNTQTFGKSTVARITFRFC</sequence>
<dbReference type="AlphaFoldDB" id="A0A0P7AR26"/>
<keyword evidence="2" id="KW-1185">Reference proteome</keyword>
<comment type="caution">
    <text evidence="1">The sequence shown here is derived from an EMBL/GenBank/DDBJ whole genome shotgun (WGS) entry which is preliminary data.</text>
</comment>
<reference evidence="1 2" key="1">
    <citation type="submission" date="2015-09" db="EMBL/GenBank/DDBJ databases">
        <title>Genome sequence of the marine flavobacterium Croceitalea dokdonensis DOKDO 023 that contains proton- and sodium-pumping rhodopsins.</title>
        <authorList>
            <person name="Kwon S.-K."/>
            <person name="Lee H.K."/>
            <person name="Kwak M.-J."/>
            <person name="Kim J.F."/>
        </authorList>
    </citation>
    <scope>NUCLEOTIDE SEQUENCE [LARGE SCALE GENOMIC DNA]</scope>
    <source>
        <strain evidence="1 2">DOKDO 023</strain>
    </source>
</reference>
<proteinExistence type="predicted"/>
<dbReference type="EMBL" id="LDJX01000013">
    <property type="protein sequence ID" value="KPM30215.1"/>
    <property type="molecule type" value="Genomic_DNA"/>
</dbReference>
<protein>
    <submittedName>
        <fullName evidence="1">Uncharacterized protein</fullName>
    </submittedName>
</protein>
<accession>A0A0P7AR26</accession>
<organism evidence="1 2">
    <name type="scientific">Croceitalea dokdonensis DOKDO 023</name>
    <dbReference type="NCBI Taxonomy" id="1300341"/>
    <lineage>
        <taxon>Bacteria</taxon>
        <taxon>Pseudomonadati</taxon>
        <taxon>Bacteroidota</taxon>
        <taxon>Flavobacteriia</taxon>
        <taxon>Flavobacteriales</taxon>
        <taxon>Flavobacteriaceae</taxon>
        <taxon>Croceitalea</taxon>
    </lineage>
</organism>
<gene>
    <name evidence="1" type="ORF">I595_3692</name>
</gene>
<dbReference type="STRING" id="1300341.I595_3692"/>
<evidence type="ECO:0000313" key="2">
    <source>
        <dbReference type="Proteomes" id="UP000050280"/>
    </source>
</evidence>
<dbReference type="Proteomes" id="UP000050280">
    <property type="component" value="Unassembled WGS sequence"/>
</dbReference>
<name>A0A0P7AR26_9FLAO</name>
<evidence type="ECO:0000313" key="1">
    <source>
        <dbReference type="EMBL" id="KPM30215.1"/>
    </source>
</evidence>